<dbReference type="GO" id="GO:0035721">
    <property type="term" value="P:intraciliary retrograde transport"/>
    <property type="evidence" value="ECO:0007669"/>
    <property type="project" value="TreeGrafter"/>
</dbReference>
<feature type="repeat" description="WD" evidence="6">
    <location>
        <begin position="99"/>
        <end position="133"/>
    </location>
</feature>
<keyword evidence="2 6" id="KW-0853">WD repeat</keyword>
<feature type="region of interest" description="Disordered" evidence="7">
    <location>
        <begin position="214"/>
        <end position="262"/>
    </location>
</feature>
<evidence type="ECO:0000256" key="6">
    <source>
        <dbReference type="PROSITE-ProRule" id="PRU00221"/>
    </source>
</evidence>
<dbReference type="PANTHER" id="PTHR15722">
    <property type="entry name" value="IFT140/172-RELATED"/>
    <property type="match status" value="1"/>
</dbReference>
<name>A0A061QWE0_9CHLO</name>
<evidence type="ECO:0000259" key="8">
    <source>
        <dbReference type="Pfam" id="PF23383"/>
    </source>
</evidence>
<dbReference type="PANTHER" id="PTHR15722:SF7">
    <property type="entry name" value="INTRAFLAGELLAR TRANSPORT PROTEIN 140 HOMOLOG"/>
    <property type="match status" value="1"/>
</dbReference>
<dbReference type="Pfam" id="PF23383">
    <property type="entry name" value="Beta-prop_IFT140_1st"/>
    <property type="match status" value="1"/>
</dbReference>
<feature type="non-terminal residue" evidence="9">
    <location>
        <position position="262"/>
    </location>
</feature>
<dbReference type="AlphaFoldDB" id="A0A061QWE0"/>
<dbReference type="GO" id="GO:0036064">
    <property type="term" value="C:ciliary basal body"/>
    <property type="evidence" value="ECO:0007669"/>
    <property type="project" value="TreeGrafter"/>
</dbReference>
<feature type="compositionally biased region" description="Basic residues" evidence="7">
    <location>
        <begin position="253"/>
        <end position="262"/>
    </location>
</feature>
<dbReference type="InterPro" id="IPR036322">
    <property type="entry name" value="WD40_repeat_dom_sf"/>
</dbReference>
<dbReference type="EMBL" id="GBEZ01024170">
    <property type="protein sequence ID" value="JAC62789.1"/>
    <property type="molecule type" value="Transcribed_RNA"/>
</dbReference>
<evidence type="ECO:0000256" key="2">
    <source>
        <dbReference type="ARBA" id="ARBA00022574"/>
    </source>
</evidence>
<gene>
    <name evidence="9" type="ORF">TSPGSL018_22303</name>
</gene>
<evidence type="ECO:0000256" key="5">
    <source>
        <dbReference type="ARBA" id="ARBA00023273"/>
    </source>
</evidence>
<evidence type="ECO:0000256" key="7">
    <source>
        <dbReference type="SAM" id="MobiDB-lite"/>
    </source>
</evidence>
<keyword evidence="4" id="KW-0969">Cilium</keyword>
<evidence type="ECO:0000256" key="3">
    <source>
        <dbReference type="ARBA" id="ARBA00022737"/>
    </source>
</evidence>
<evidence type="ECO:0000256" key="1">
    <source>
        <dbReference type="ARBA" id="ARBA00004138"/>
    </source>
</evidence>
<dbReference type="GO" id="GO:0030991">
    <property type="term" value="C:intraciliary transport particle A"/>
    <property type="evidence" value="ECO:0007669"/>
    <property type="project" value="TreeGrafter"/>
</dbReference>
<accession>A0A061QWE0</accession>
<feature type="compositionally biased region" description="Polar residues" evidence="7">
    <location>
        <begin position="220"/>
        <end position="230"/>
    </location>
</feature>
<dbReference type="SMART" id="SM00320">
    <property type="entry name" value="WD40"/>
    <property type="match status" value="2"/>
</dbReference>
<dbReference type="GO" id="GO:0005930">
    <property type="term" value="C:axoneme"/>
    <property type="evidence" value="ECO:0007669"/>
    <property type="project" value="TreeGrafter"/>
</dbReference>
<dbReference type="InterPro" id="IPR015943">
    <property type="entry name" value="WD40/YVTN_repeat-like_dom_sf"/>
</dbReference>
<dbReference type="Gene3D" id="2.130.10.10">
    <property type="entry name" value="YVTN repeat-like/Quinoprotein amine dehydrogenase"/>
    <property type="match status" value="1"/>
</dbReference>
<feature type="domain" description="IFT140 first beta-propeller" evidence="8">
    <location>
        <begin position="2"/>
        <end position="160"/>
    </location>
</feature>
<evidence type="ECO:0000256" key="4">
    <source>
        <dbReference type="ARBA" id="ARBA00023069"/>
    </source>
</evidence>
<sequence length="262" mass="28481">MAVYFNNKISVEGPQEHAWSQAAGHPPQVAVPFGNNAVGVYTEEGQPLDPSKEATVRNIRVSPASKVAWHPDLPLLVIGWKDGGISFWNAVEHRLNEDSKTHRSKVVQLLWSDDGNCLLTADEGGKLGVWKIDVGMQPLNLVSYTSDNPISCMVFGRPSADTEGEEGSYVFYYAVKDGDRVQIFMGDDCGHKSSLYGIEGDLLALYAFPRKQQLEPSPPLATSSSTQGTMPASGRSISRASSPAPPGMDRPRSRFASRRSST</sequence>
<organism evidence="9">
    <name type="scientific">Tetraselmis sp. GSL018</name>
    <dbReference type="NCBI Taxonomy" id="582737"/>
    <lineage>
        <taxon>Eukaryota</taxon>
        <taxon>Viridiplantae</taxon>
        <taxon>Chlorophyta</taxon>
        <taxon>core chlorophytes</taxon>
        <taxon>Chlorodendrophyceae</taxon>
        <taxon>Chlorodendrales</taxon>
        <taxon>Chlorodendraceae</taxon>
        <taxon>Tetraselmis</taxon>
    </lineage>
</organism>
<dbReference type="PROSITE" id="PS50082">
    <property type="entry name" value="WD_REPEATS_2"/>
    <property type="match status" value="1"/>
</dbReference>
<protein>
    <submittedName>
        <fullName evidence="9">Intraflagellar transport particle protein ift140</fullName>
    </submittedName>
</protein>
<dbReference type="SUPFAM" id="SSF50978">
    <property type="entry name" value="WD40 repeat-like"/>
    <property type="match status" value="1"/>
</dbReference>
<reference evidence="9" key="1">
    <citation type="submission" date="2014-05" db="EMBL/GenBank/DDBJ databases">
        <title>The transcriptome of the halophilic microalga Tetraselmis sp. GSL018 isolated from the Great Salt Lake, Utah.</title>
        <authorList>
            <person name="Jinkerson R.E."/>
            <person name="D'Adamo S."/>
            <person name="Posewitz M.C."/>
        </authorList>
    </citation>
    <scope>NUCLEOTIDE SEQUENCE</scope>
    <source>
        <strain evidence="9">GSL018</strain>
    </source>
</reference>
<dbReference type="InterPro" id="IPR001680">
    <property type="entry name" value="WD40_rpt"/>
</dbReference>
<feature type="compositionally biased region" description="Low complexity" evidence="7">
    <location>
        <begin position="231"/>
        <end position="242"/>
    </location>
</feature>
<dbReference type="InterPro" id="IPR056154">
    <property type="entry name" value="Beta-prop_IFT140_1st"/>
</dbReference>
<proteinExistence type="predicted"/>
<keyword evidence="3" id="KW-0677">Repeat</keyword>
<keyword evidence="5" id="KW-0966">Cell projection</keyword>
<comment type="subcellular location">
    <subcellularLocation>
        <location evidence="1">Cell projection</location>
        <location evidence="1">Cilium</location>
    </subcellularLocation>
</comment>
<evidence type="ECO:0000313" key="9">
    <source>
        <dbReference type="EMBL" id="JAC62789.1"/>
    </source>
</evidence>
<keyword evidence="9" id="KW-0282">Flagellum</keyword>